<gene>
    <name evidence="4" type="ORF">NVS89_10285</name>
</gene>
<feature type="domain" description="NAD-dependent epimerase/dehydratase" evidence="3">
    <location>
        <begin position="10"/>
        <end position="247"/>
    </location>
</feature>
<comment type="caution">
    <text evidence="4">The sequence shown here is derived from an EMBL/GenBank/DDBJ whole genome shotgun (WGS) entry which is preliminary data.</text>
</comment>
<dbReference type="InterPro" id="IPR020904">
    <property type="entry name" value="Sc_DH/Rdtase_CS"/>
</dbReference>
<keyword evidence="5" id="KW-1185">Reference proteome</keyword>
<dbReference type="Proteomes" id="UP001151088">
    <property type="component" value="Unassembled WGS sequence"/>
</dbReference>
<sequence>MESAMDGKHLVLGGSGFVGRHVALALAKAGHDVVVADRTPLPNDLPAVLRERISWRFFELDGAPWRELIEDVAVVHHYAWSSVPASANDCPALDLASNVGPTIALLETVRARGAGHAPRLVFSSSGGTVYGRLRRVPVHEDHPLSPLNAYGAGKAAAEHYISCYRNQYGLDCRVARLANPFGAGQNLARGQGAVTTFLYRALAHEPIVIWGDGEVVRDYVHISDVANGLMTLACTEDVGEQHVFNIGSGIGVSLNAIVAELETALGRRLEVRRQAGRPYDVPVSVLDISMMHDLLNWRPWLSFSDGIRRTLSDLERGYAVSTLD</sequence>
<dbReference type="EMBL" id="JANTHZ010000003">
    <property type="protein sequence ID" value="MCS0495487.1"/>
    <property type="molecule type" value="Genomic_DNA"/>
</dbReference>
<evidence type="ECO:0000259" key="3">
    <source>
        <dbReference type="Pfam" id="PF01370"/>
    </source>
</evidence>
<dbReference type="AlphaFoldDB" id="A0A9X2T240"/>
<reference evidence="4" key="1">
    <citation type="submission" date="2022-08" db="EMBL/GenBank/DDBJ databases">
        <authorList>
            <person name="Li F."/>
        </authorList>
    </citation>
    <scope>NUCLEOTIDE SEQUENCE</scope>
    <source>
        <strain evidence="4">MQZ15Z-1</strain>
    </source>
</reference>
<dbReference type="SUPFAM" id="SSF51735">
    <property type="entry name" value="NAD(P)-binding Rossmann-fold domains"/>
    <property type="match status" value="1"/>
</dbReference>
<dbReference type="Pfam" id="PF01370">
    <property type="entry name" value="Epimerase"/>
    <property type="match status" value="1"/>
</dbReference>
<comment type="similarity">
    <text evidence="2">Belongs to the NAD(P)-dependent epimerase/dehydratase family.</text>
</comment>
<evidence type="ECO:0000256" key="2">
    <source>
        <dbReference type="ARBA" id="ARBA00007637"/>
    </source>
</evidence>
<dbReference type="Gene3D" id="3.40.50.720">
    <property type="entry name" value="NAD(P)-binding Rossmann-like Domain"/>
    <property type="match status" value="1"/>
</dbReference>
<evidence type="ECO:0000313" key="5">
    <source>
        <dbReference type="Proteomes" id="UP001151088"/>
    </source>
</evidence>
<dbReference type="RefSeq" id="WP_258732604.1">
    <property type="nucleotide sequence ID" value="NZ_JANTHZ010000003.1"/>
</dbReference>
<dbReference type="PROSITE" id="PS00061">
    <property type="entry name" value="ADH_SHORT"/>
    <property type="match status" value="1"/>
</dbReference>
<dbReference type="InterPro" id="IPR036291">
    <property type="entry name" value="NAD(P)-bd_dom_sf"/>
</dbReference>
<comment type="pathway">
    <text evidence="1">Bacterial outer membrane biogenesis; LPS O-antigen biosynthesis.</text>
</comment>
<dbReference type="InterPro" id="IPR001509">
    <property type="entry name" value="Epimerase_deHydtase"/>
</dbReference>
<organism evidence="4 5">
    <name type="scientific">Ancylobacter mangrovi</name>
    <dbReference type="NCBI Taxonomy" id="2972472"/>
    <lineage>
        <taxon>Bacteria</taxon>
        <taxon>Pseudomonadati</taxon>
        <taxon>Pseudomonadota</taxon>
        <taxon>Alphaproteobacteria</taxon>
        <taxon>Hyphomicrobiales</taxon>
        <taxon>Xanthobacteraceae</taxon>
        <taxon>Ancylobacter</taxon>
    </lineage>
</organism>
<proteinExistence type="inferred from homology"/>
<dbReference type="Gene3D" id="3.90.25.10">
    <property type="entry name" value="UDP-galactose 4-epimerase, domain 1"/>
    <property type="match status" value="1"/>
</dbReference>
<name>A0A9X2T240_9HYPH</name>
<protein>
    <submittedName>
        <fullName evidence="4">NAD-dependent epimerase/dehydratase family protein</fullName>
    </submittedName>
</protein>
<evidence type="ECO:0000313" key="4">
    <source>
        <dbReference type="EMBL" id="MCS0495487.1"/>
    </source>
</evidence>
<dbReference type="PANTHER" id="PTHR43000">
    <property type="entry name" value="DTDP-D-GLUCOSE 4,6-DEHYDRATASE-RELATED"/>
    <property type="match status" value="1"/>
</dbReference>
<accession>A0A9X2T240</accession>
<evidence type="ECO:0000256" key="1">
    <source>
        <dbReference type="ARBA" id="ARBA00005125"/>
    </source>
</evidence>